<evidence type="ECO:0000256" key="1">
    <source>
        <dbReference type="ARBA" id="ARBA00022723"/>
    </source>
</evidence>
<evidence type="ECO:0000256" key="3">
    <source>
        <dbReference type="ARBA" id="ARBA00022833"/>
    </source>
</evidence>
<dbReference type="GO" id="GO:0008270">
    <property type="term" value="F:zinc ion binding"/>
    <property type="evidence" value="ECO:0007669"/>
    <property type="project" value="UniProtKB-KW"/>
</dbReference>
<feature type="transmembrane region" description="Helical" evidence="5">
    <location>
        <begin position="96"/>
        <end position="124"/>
    </location>
</feature>
<evidence type="ECO:0000259" key="7">
    <source>
        <dbReference type="PROSITE" id="PS51292"/>
    </source>
</evidence>
<feature type="transmembrane region" description="Helical" evidence="5">
    <location>
        <begin position="462"/>
        <end position="484"/>
    </location>
</feature>
<keyword evidence="5" id="KW-0812">Transmembrane</keyword>
<gene>
    <name evidence="8" type="ORF">SVIM_LOCUS435477</name>
</gene>
<feature type="domain" description="RING-CH-type" evidence="7">
    <location>
        <begin position="621"/>
        <end position="684"/>
    </location>
</feature>
<dbReference type="InterPro" id="IPR011016">
    <property type="entry name" value="Znf_RING-CH"/>
</dbReference>
<dbReference type="InterPro" id="IPR013083">
    <property type="entry name" value="Znf_RING/FYVE/PHD"/>
</dbReference>
<dbReference type="CDD" id="cd16495">
    <property type="entry name" value="RING_CH-C4HC3_MARCH"/>
    <property type="match status" value="1"/>
</dbReference>
<organism evidence="8">
    <name type="scientific">Salix viminalis</name>
    <name type="common">Common osier</name>
    <name type="synonym">Basket willow</name>
    <dbReference type="NCBI Taxonomy" id="40686"/>
    <lineage>
        <taxon>Eukaryota</taxon>
        <taxon>Viridiplantae</taxon>
        <taxon>Streptophyta</taxon>
        <taxon>Embryophyta</taxon>
        <taxon>Tracheophyta</taxon>
        <taxon>Spermatophyta</taxon>
        <taxon>Magnoliopsida</taxon>
        <taxon>eudicotyledons</taxon>
        <taxon>Gunneridae</taxon>
        <taxon>Pentapetalae</taxon>
        <taxon>rosids</taxon>
        <taxon>fabids</taxon>
        <taxon>Malpighiales</taxon>
        <taxon>Salicaceae</taxon>
        <taxon>Saliceae</taxon>
        <taxon>Salix</taxon>
    </lineage>
</organism>
<dbReference type="PROSITE" id="PS51292">
    <property type="entry name" value="ZF_RING_CH"/>
    <property type="match status" value="1"/>
</dbReference>
<dbReference type="PANTHER" id="PTHR31414">
    <property type="entry name" value="TRANSMEMBRANE PROTEIN DDB_G0292058"/>
    <property type="match status" value="1"/>
</dbReference>
<keyword evidence="5" id="KW-0472">Membrane</keyword>
<evidence type="ECO:0000256" key="2">
    <source>
        <dbReference type="ARBA" id="ARBA00022771"/>
    </source>
</evidence>
<proteinExistence type="predicted"/>
<feature type="transmembrane region" description="Helical" evidence="5">
    <location>
        <begin position="743"/>
        <end position="762"/>
    </location>
</feature>
<name>A0A6N2MXL9_SALVM</name>
<feature type="chain" id="PRO_5027106607" description="RING-CH-type domain-containing protein" evidence="6">
    <location>
        <begin position="25"/>
        <end position="837"/>
    </location>
</feature>
<dbReference type="Pfam" id="PF12906">
    <property type="entry name" value="RINGv"/>
    <property type="match status" value="1"/>
</dbReference>
<dbReference type="Pfam" id="PF12428">
    <property type="entry name" value="DUF3675"/>
    <property type="match status" value="1"/>
</dbReference>
<evidence type="ECO:0000256" key="5">
    <source>
        <dbReference type="SAM" id="Phobius"/>
    </source>
</evidence>
<dbReference type="InterPro" id="IPR040283">
    <property type="entry name" value="DDB_G0292058-like"/>
</dbReference>
<reference evidence="8" key="1">
    <citation type="submission" date="2019-03" db="EMBL/GenBank/DDBJ databases">
        <authorList>
            <person name="Mank J."/>
            <person name="Almeida P."/>
        </authorList>
    </citation>
    <scope>NUCLEOTIDE SEQUENCE</scope>
    <source>
        <strain evidence="8">78183</strain>
    </source>
</reference>
<dbReference type="SUPFAM" id="SSF57850">
    <property type="entry name" value="RING/U-box"/>
    <property type="match status" value="1"/>
</dbReference>
<accession>A0A6N2MXL9</accession>
<dbReference type="SMART" id="SM00744">
    <property type="entry name" value="RINGv"/>
    <property type="match status" value="1"/>
</dbReference>
<evidence type="ECO:0000256" key="4">
    <source>
        <dbReference type="SAM" id="MobiDB-lite"/>
    </source>
</evidence>
<sequence length="837" mass="92923">MEMFVVSRFGFVFLVVSLSCSVLALPGNGPPKDPLKYILGQENLGPFRNGTSETDAQAPGPSDYTLVLAAKRTDRPDILHGFKRYREGWNITDPHYWASVGFTGAAGFVLAFLWFFLFGFALVAHHCCKWRFNIKDKGSSRSQRICLIMLILFTCAAAIGCILLCVGQDYFHGEAMNTLKYVVNQSDYTVQTLKNVTEYLSLAKTINIAQLVLPSNVMDDIDKLNVDLNAAADTLTEKTSENAGKIVKVFNAVYVSESSAVSIDYCGCSDAYPGSSWFFAISDTCLAMEEWVENPHAASALSSILPCVDQRTTNNTLVQSKEVITDIVNVVNTYIYTFANANPSQTDFNYYNQSGPSMPPLCYPFDSHYQDRQCEPREVSMANASVVWQNYTCMVSSSGLCTTDGRVIPDIYRQLVAAVNESYALEYYTPVLLSLQDCKFVRDTFQEITSSHCPPLEHYLKIVNAGLGLISVGVLLCLVLWILYANCPLSEEMFAKISSPLKCSSGCTGIKIGCTSSGKNDASLSITSVAGAGRGRETRVRIGEEGDGGKEAARGGTGFAEALKVVTGTRDDKRGRRRFRKSGGMPFDEAAIESRNLSMQATASDTKIDKSFQKLDFGDISTPTKLVECRICQDEDEDSNMEAPCSCCDVPNLGQYAHRRCIQKWCNEKGNTICEICLQEFKPGYTAPPPLFQIGFPMNFRGNWETSRRELNGPRFIAVVSSEHNFLNTDYYEYSASTTRNTIYYRLIAVIFMVLLILRHALPLILNGTNNISFPAFMLLFIRVAGIILPIYVMLKTLTALQRRRLRQAPPNSSTHSYDEDAEHSTPQPRPHIINVH</sequence>
<dbReference type="PANTHER" id="PTHR31414:SF16">
    <property type="entry name" value="TRANSMEMBRANE PROTEIN"/>
    <property type="match status" value="1"/>
</dbReference>
<evidence type="ECO:0000313" key="8">
    <source>
        <dbReference type="EMBL" id="VFU59193.1"/>
    </source>
</evidence>
<dbReference type="InterPro" id="IPR022143">
    <property type="entry name" value="DUF3675"/>
</dbReference>
<keyword evidence="2" id="KW-0863">Zinc-finger</keyword>
<dbReference type="EMBL" id="CAADRP010002029">
    <property type="protein sequence ID" value="VFU59193.1"/>
    <property type="molecule type" value="Genomic_DNA"/>
</dbReference>
<protein>
    <recommendedName>
        <fullName evidence="7">RING-CH-type domain-containing protein</fullName>
    </recommendedName>
</protein>
<feature type="transmembrane region" description="Helical" evidence="5">
    <location>
        <begin position="774"/>
        <end position="795"/>
    </location>
</feature>
<dbReference type="GO" id="GO:0016020">
    <property type="term" value="C:membrane"/>
    <property type="evidence" value="ECO:0007669"/>
    <property type="project" value="TreeGrafter"/>
</dbReference>
<keyword evidence="3" id="KW-0862">Zinc</keyword>
<evidence type="ECO:0000256" key="6">
    <source>
        <dbReference type="SAM" id="SignalP"/>
    </source>
</evidence>
<keyword evidence="1" id="KW-0479">Metal-binding</keyword>
<keyword evidence="6" id="KW-0732">Signal</keyword>
<dbReference type="AlphaFoldDB" id="A0A6N2MXL9"/>
<dbReference type="Gene3D" id="3.30.40.10">
    <property type="entry name" value="Zinc/RING finger domain, C3HC4 (zinc finger)"/>
    <property type="match status" value="1"/>
</dbReference>
<feature type="signal peptide" evidence="6">
    <location>
        <begin position="1"/>
        <end position="24"/>
    </location>
</feature>
<feature type="transmembrane region" description="Helical" evidence="5">
    <location>
        <begin position="145"/>
        <end position="171"/>
    </location>
</feature>
<keyword evidence="5" id="KW-1133">Transmembrane helix</keyword>
<feature type="region of interest" description="Disordered" evidence="4">
    <location>
        <begin position="808"/>
        <end position="837"/>
    </location>
</feature>